<sequence length="363" mass="42188">MKLKIILIADTYAEYKEENIIFVQNDQLQINQNHALVNEFLRVHKLRKNSGNVIYVFKYIFNQKELLHLDVSISNRESISETLHKNNVWGDDTLKNELSSVKFYLLGHGQPGKNDFESMSQHNYGERNYKVLTSNRLFIDEIVSFQRLINLIFTSKISYKIILINCWSAMPNVDTKQQSHLMEFCKEAQQEGYEGLVKGFFLATTINELGAIKWTVKNNFGVSIDQELLKNGGQISVTININKKSLFYEAVDMKSTADKKSYNSLTLQQYRNIGEKFFVITSRINKLNFNRDTSEHKKALILMEDLLKSYLKIILGLQDRNDIMMNLIDKLNNIIILHKQYNQPGMENNVKLLEDIILILKDS</sequence>
<reference evidence="1 2" key="1">
    <citation type="submission" date="2019-03" db="EMBL/GenBank/DDBJ databases">
        <title>Complete Genome Sequence of Allofrancisella inopinata Strain SYSU YG23 Isolated from Water-Cooling Systems in China.</title>
        <authorList>
            <person name="Ohrman C."/>
            <person name="Uneklint I."/>
            <person name="Sjodin A."/>
        </authorList>
    </citation>
    <scope>NUCLEOTIDE SEQUENCE [LARGE SCALE GENOMIC DNA]</scope>
    <source>
        <strain evidence="1 2">SYSU YG23</strain>
    </source>
</reference>
<evidence type="ECO:0000313" key="2">
    <source>
        <dbReference type="Proteomes" id="UP000502004"/>
    </source>
</evidence>
<gene>
    <name evidence="1" type="ORF">E4K63_02530</name>
</gene>
<organism evidence="1 2">
    <name type="scientific">Allofrancisella inopinata</name>
    <dbReference type="NCBI Taxonomy" id="1085647"/>
    <lineage>
        <taxon>Bacteria</taxon>
        <taxon>Pseudomonadati</taxon>
        <taxon>Pseudomonadota</taxon>
        <taxon>Gammaproteobacteria</taxon>
        <taxon>Thiotrichales</taxon>
        <taxon>Francisellaceae</taxon>
        <taxon>Allofrancisella</taxon>
    </lineage>
</organism>
<dbReference type="Proteomes" id="UP000502004">
    <property type="component" value="Chromosome"/>
</dbReference>
<dbReference type="EMBL" id="CP038241">
    <property type="protein sequence ID" value="QIV95767.1"/>
    <property type="molecule type" value="Genomic_DNA"/>
</dbReference>
<dbReference type="AlphaFoldDB" id="A0AAE6YHX9"/>
<name>A0AAE6YHX9_9GAMM</name>
<keyword evidence="2" id="KW-1185">Reference proteome</keyword>
<dbReference type="KEGG" id="aii:E4K63_02530"/>
<accession>A0AAE6YHX9</accession>
<protein>
    <submittedName>
        <fullName evidence="1">Uncharacterized protein</fullName>
    </submittedName>
</protein>
<evidence type="ECO:0000313" key="1">
    <source>
        <dbReference type="EMBL" id="QIV95767.1"/>
    </source>
</evidence>
<proteinExistence type="predicted"/>